<evidence type="ECO:0000313" key="2">
    <source>
        <dbReference type="Proteomes" id="UP000004913"/>
    </source>
</evidence>
<dbReference type="NCBIfam" id="NF007714">
    <property type="entry name" value="PRK10410.1-2"/>
    <property type="match status" value="1"/>
</dbReference>
<dbReference type="HOGENOM" id="CLU_138593_0_0_10"/>
<organism evidence="1 2">
    <name type="scientific">Dysgonomonas gadei ATCC BAA-286</name>
    <dbReference type="NCBI Taxonomy" id="742766"/>
    <lineage>
        <taxon>Bacteria</taxon>
        <taxon>Pseudomonadati</taxon>
        <taxon>Bacteroidota</taxon>
        <taxon>Bacteroidia</taxon>
        <taxon>Bacteroidales</taxon>
        <taxon>Dysgonomonadaceae</taxon>
        <taxon>Dysgonomonas</taxon>
    </lineage>
</organism>
<comment type="caution">
    <text evidence="1">The sequence shown here is derived from an EMBL/GenBank/DDBJ whole genome shotgun (WGS) entry which is preliminary data.</text>
</comment>
<name>F5IY61_9BACT</name>
<sequence>MIKIYCAARHGTSKILCADCSQLNEYAMNRLERCTFGEDKPTCQQCPVHCYKPDMKLRMQEVMRYSGPRMIFSSPMLAIVHLVKGMKPAKKISHK</sequence>
<dbReference type="EMBL" id="ADLV01000021">
    <property type="protein sequence ID" value="EGK01673.1"/>
    <property type="molecule type" value="Genomic_DNA"/>
</dbReference>
<dbReference type="Pfam" id="PF11756">
    <property type="entry name" value="YgbA_NO"/>
    <property type="match status" value="1"/>
</dbReference>
<keyword evidence="2" id="KW-1185">Reference proteome</keyword>
<dbReference type="STRING" id="742766.HMPREF9455_02028"/>
<dbReference type="InterPro" id="IPR020483">
    <property type="entry name" value="Uncharacterised_YgbA"/>
</dbReference>
<accession>F5IY61</accession>
<dbReference type="AlphaFoldDB" id="F5IY61"/>
<protein>
    <recommendedName>
        <fullName evidence="3">Nitrous oxide-stimulated promoter</fullName>
    </recommendedName>
</protein>
<dbReference type="Proteomes" id="UP000004913">
    <property type="component" value="Unassembled WGS sequence"/>
</dbReference>
<reference evidence="1 2" key="1">
    <citation type="submission" date="2011-04" db="EMBL/GenBank/DDBJ databases">
        <title>The Genome Sequence of Dysgonomonas gadei ATCC BAA-286.</title>
        <authorList>
            <consortium name="The Broad Institute Genome Sequencing Platform"/>
            <person name="Earl A."/>
            <person name="Ward D."/>
            <person name="Feldgarden M."/>
            <person name="Gevers D."/>
            <person name="Pudlo N."/>
            <person name="Martens E."/>
            <person name="Allen-Vercoe E."/>
            <person name="Young S.K."/>
            <person name="Zeng Q."/>
            <person name="Gargeya S."/>
            <person name="Fitzgerald M."/>
            <person name="Haas B."/>
            <person name="Abouelleil A."/>
            <person name="Alvarado L."/>
            <person name="Arachchi H.M."/>
            <person name="Berlin A."/>
            <person name="Brown A."/>
            <person name="Chapman S.B."/>
            <person name="Chen Z."/>
            <person name="Dunbar C."/>
            <person name="Freedman E."/>
            <person name="Gearin G."/>
            <person name="Gellesch M."/>
            <person name="Goldberg J."/>
            <person name="Griggs A."/>
            <person name="Gujja S."/>
            <person name="Heiman D."/>
            <person name="Howarth C."/>
            <person name="Larson L."/>
            <person name="Lui A."/>
            <person name="MacDonald P.J.P."/>
            <person name="Mehta T."/>
            <person name="Montmayeur A."/>
            <person name="Murphy C."/>
            <person name="Neiman D."/>
            <person name="Pearson M."/>
            <person name="Priest M."/>
            <person name="Roberts A."/>
            <person name="Saif S."/>
            <person name="Shea T."/>
            <person name="Shenoy N."/>
            <person name="Sisk P."/>
            <person name="Stolte C."/>
            <person name="Sykes S."/>
            <person name="Yandava C."/>
            <person name="Wortman J."/>
            <person name="Nusbaum C."/>
            <person name="Birren B."/>
        </authorList>
    </citation>
    <scope>NUCLEOTIDE SEQUENCE [LARGE SCALE GENOMIC DNA]</scope>
    <source>
        <strain evidence="1 2">ATCC BAA-286</strain>
    </source>
</reference>
<evidence type="ECO:0008006" key="3">
    <source>
        <dbReference type="Google" id="ProtNLM"/>
    </source>
</evidence>
<dbReference type="eggNOG" id="ENOG5032ZJK">
    <property type="taxonomic scope" value="Bacteria"/>
</dbReference>
<evidence type="ECO:0000313" key="1">
    <source>
        <dbReference type="EMBL" id="EGK01673.1"/>
    </source>
</evidence>
<gene>
    <name evidence="1" type="ORF">HMPREF9455_02028</name>
</gene>
<proteinExistence type="predicted"/>